<accession>A0A383DP61</accession>
<feature type="region of interest" description="Disordered" evidence="1">
    <location>
        <begin position="1"/>
        <end position="41"/>
    </location>
</feature>
<reference evidence="2" key="1">
    <citation type="submission" date="2018-05" db="EMBL/GenBank/DDBJ databases">
        <authorList>
            <person name="Lanie J.A."/>
            <person name="Ng W.-L."/>
            <person name="Kazmierczak K.M."/>
            <person name="Andrzejewski T.M."/>
            <person name="Davidsen T.M."/>
            <person name="Wayne K.J."/>
            <person name="Tettelin H."/>
            <person name="Glass J.I."/>
            <person name="Rusch D."/>
            <person name="Podicherti R."/>
            <person name="Tsui H.-C.T."/>
            <person name="Winkler M.E."/>
        </authorList>
    </citation>
    <scope>NUCLEOTIDE SEQUENCE</scope>
</reference>
<dbReference type="EMBL" id="UINC01218840">
    <property type="protein sequence ID" value="SVE46035.1"/>
    <property type="molecule type" value="Genomic_DNA"/>
</dbReference>
<evidence type="ECO:0000313" key="2">
    <source>
        <dbReference type="EMBL" id="SVE46035.1"/>
    </source>
</evidence>
<evidence type="ECO:0000256" key="1">
    <source>
        <dbReference type="SAM" id="MobiDB-lite"/>
    </source>
</evidence>
<protein>
    <submittedName>
        <fullName evidence="2">Uncharacterized protein</fullName>
    </submittedName>
</protein>
<feature type="compositionally biased region" description="Polar residues" evidence="1">
    <location>
        <begin position="134"/>
        <end position="146"/>
    </location>
</feature>
<feature type="non-terminal residue" evidence="2">
    <location>
        <position position="156"/>
    </location>
</feature>
<sequence length="156" mass="17488">MADSVVVEEAVETPQEAAQFTDINQEAPPPVEQPELETEQSFEVPDKFQGKSMEDVISSYENLEKELGRKGQEIGELRKLTDGILQQQLTTTQSGTEAQDDNTEDIDFFDDPDKAVSKAIENHPKFREFEEQQKVQAASATTTQLKSAHPDYLEVV</sequence>
<gene>
    <name evidence="2" type="ORF">METZ01_LOCUS498889</name>
</gene>
<organism evidence="2">
    <name type="scientific">marine metagenome</name>
    <dbReference type="NCBI Taxonomy" id="408172"/>
    <lineage>
        <taxon>unclassified sequences</taxon>
        <taxon>metagenomes</taxon>
        <taxon>ecological metagenomes</taxon>
    </lineage>
</organism>
<feature type="non-terminal residue" evidence="2">
    <location>
        <position position="1"/>
    </location>
</feature>
<dbReference type="AlphaFoldDB" id="A0A383DP61"/>
<proteinExistence type="predicted"/>
<name>A0A383DP61_9ZZZZ</name>
<feature type="region of interest" description="Disordered" evidence="1">
    <location>
        <begin position="130"/>
        <end position="156"/>
    </location>
</feature>